<evidence type="ECO:0000256" key="5">
    <source>
        <dbReference type="ARBA" id="ARBA00022692"/>
    </source>
</evidence>
<dbReference type="InterPro" id="IPR051163">
    <property type="entry name" value="Sodium:Solute_Symporter_SSF"/>
</dbReference>
<dbReference type="RefSeq" id="WP_094254611.1">
    <property type="nucleotide sequence ID" value="NZ_NNCE01000003.1"/>
</dbReference>
<dbReference type="EMBL" id="SNWN01000011">
    <property type="protein sequence ID" value="TDO20368.1"/>
    <property type="molecule type" value="Genomic_DNA"/>
</dbReference>
<feature type="transmembrane region" description="Helical" evidence="12">
    <location>
        <begin position="154"/>
        <end position="173"/>
    </location>
</feature>
<evidence type="ECO:0000256" key="1">
    <source>
        <dbReference type="ARBA" id="ARBA00004651"/>
    </source>
</evidence>
<evidence type="ECO:0000256" key="4">
    <source>
        <dbReference type="ARBA" id="ARBA00022475"/>
    </source>
</evidence>
<keyword evidence="5 12" id="KW-0812">Transmembrane</keyword>
<feature type="transmembrane region" description="Helical" evidence="12">
    <location>
        <begin position="471"/>
        <end position="490"/>
    </location>
</feature>
<evidence type="ECO:0000256" key="6">
    <source>
        <dbReference type="ARBA" id="ARBA00022989"/>
    </source>
</evidence>
<evidence type="ECO:0000256" key="7">
    <source>
        <dbReference type="ARBA" id="ARBA00023053"/>
    </source>
</evidence>
<feature type="transmembrane region" description="Helical" evidence="12">
    <location>
        <begin position="6"/>
        <end position="25"/>
    </location>
</feature>
<keyword evidence="9 12" id="KW-0472">Membrane</keyword>
<dbReference type="Gene3D" id="1.20.1730.10">
    <property type="entry name" value="Sodium/glucose cotransporter"/>
    <property type="match status" value="1"/>
</dbReference>
<keyword evidence="6 12" id="KW-1133">Transmembrane helix</keyword>
<feature type="transmembrane region" description="Helical" evidence="12">
    <location>
        <begin position="502"/>
        <end position="524"/>
    </location>
</feature>
<comment type="caution">
    <text evidence="13">The sequence shown here is derived from an EMBL/GenBank/DDBJ whole genome shotgun (WGS) entry which is preliminary data.</text>
</comment>
<sequence>MQALDWVVLVLYLTIVLGISVIVFLKQKKRKMTNDSKEFFEGSSKINPIFIGLSAWSTILSSLFFVSVIGFVFLNDWSLAGTNIALIGITPFITMMVIPFYRRFKESTAYSYLQVRFNYSLRVFSSISFIIFMIFRIAIVIYVPTLALSAILDINPYLLLFLVSFVVIISSVVGGFKSVVYNDSLQAIVLLAGMVMMLVFALANTNTAAPTYQAATVLSIKTITPAIAAPGFFLFFIYNLVNSAYAFMASQDVVQRYKGTKTANNVKRALWITAGLGVVTVLLFFGTGSAVFSYYSSQGYDVKNGGQSLAAIVSGLPASTFTNVDMSSKEAVAAAISAAGVTKDYAILSAQNNLMPAFVVQVLPMGIVGLVFASVFAASQSTVSSGLQSMVQSIMADYVTKKWKHLTDKQVTWISKFMIVGFGIWAFLLSVGILASGEGNFVDYITGIVALFNAPTIAIFFLAIFTKRTNWVGAIIGGMAGFFGALPVWVLSQKFMPAASKISFHGGYLTIVVFVAVMLIAYLISLFTSQFNKKDNELVNLTWWTRTNDFINLVKLEKSMNKIEAQFNLAKFIKKDKAKADKLSIELSTKQIDYDKLESIVNLQTSSL</sequence>
<name>A0A4R6IFA6_9MOLU</name>
<gene>
    <name evidence="13" type="ORF">EI74_0446</name>
</gene>
<dbReference type="InterPro" id="IPR038377">
    <property type="entry name" value="Na/Glc_symporter_sf"/>
</dbReference>
<evidence type="ECO:0000256" key="3">
    <source>
        <dbReference type="ARBA" id="ARBA00022448"/>
    </source>
</evidence>
<dbReference type="PANTHER" id="PTHR42985:SF40">
    <property type="entry name" value="LD47995P-RELATED"/>
    <property type="match status" value="1"/>
</dbReference>
<keyword evidence="4" id="KW-1003">Cell membrane</keyword>
<feature type="transmembrane region" description="Helical" evidence="12">
    <location>
        <begin position="269"/>
        <end position="295"/>
    </location>
</feature>
<feature type="transmembrane region" description="Helical" evidence="12">
    <location>
        <begin position="121"/>
        <end position="142"/>
    </location>
</feature>
<organism evidence="13 14">
    <name type="scientific">Mycoplasma testudineum</name>
    <dbReference type="NCBI Taxonomy" id="244584"/>
    <lineage>
        <taxon>Bacteria</taxon>
        <taxon>Bacillati</taxon>
        <taxon>Mycoplasmatota</taxon>
        <taxon>Mollicutes</taxon>
        <taxon>Mycoplasmataceae</taxon>
        <taxon>Mycoplasma</taxon>
    </lineage>
</organism>
<feature type="transmembrane region" description="Helical" evidence="12">
    <location>
        <begin position="80"/>
        <end position="101"/>
    </location>
</feature>
<dbReference type="GO" id="GO:0015293">
    <property type="term" value="F:symporter activity"/>
    <property type="evidence" value="ECO:0007669"/>
    <property type="project" value="TreeGrafter"/>
</dbReference>
<dbReference type="GO" id="GO:0005886">
    <property type="term" value="C:plasma membrane"/>
    <property type="evidence" value="ECO:0007669"/>
    <property type="project" value="UniProtKB-SubCell"/>
</dbReference>
<dbReference type="GO" id="GO:0006814">
    <property type="term" value="P:sodium ion transport"/>
    <property type="evidence" value="ECO:0007669"/>
    <property type="project" value="UniProtKB-KW"/>
</dbReference>
<feature type="transmembrane region" description="Helical" evidence="12">
    <location>
        <begin position="46"/>
        <end position="74"/>
    </location>
</feature>
<keyword evidence="8" id="KW-0406">Ion transport</keyword>
<evidence type="ECO:0000256" key="9">
    <source>
        <dbReference type="ARBA" id="ARBA00023136"/>
    </source>
</evidence>
<feature type="transmembrane region" description="Helical" evidence="12">
    <location>
        <begin position="223"/>
        <end position="248"/>
    </location>
</feature>
<proteinExistence type="inferred from homology"/>
<dbReference type="Pfam" id="PF00474">
    <property type="entry name" value="SSF"/>
    <property type="match status" value="1"/>
</dbReference>
<evidence type="ECO:0000256" key="12">
    <source>
        <dbReference type="SAM" id="Phobius"/>
    </source>
</evidence>
<feature type="transmembrane region" description="Helical" evidence="12">
    <location>
        <begin position="441"/>
        <end position="464"/>
    </location>
</feature>
<protein>
    <submittedName>
        <fullName evidence="13">SSS family solute:Na+ symporter</fullName>
    </submittedName>
</protein>
<evidence type="ECO:0000313" key="13">
    <source>
        <dbReference type="EMBL" id="TDO20368.1"/>
    </source>
</evidence>
<accession>A0A4R6IFA6</accession>
<evidence type="ECO:0000313" key="14">
    <source>
        <dbReference type="Proteomes" id="UP000295518"/>
    </source>
</evidence>
<comment type="subcellular location">
    <subcellularLocation>
        <location evidence="1">Cell membrane</location>
        <topology evidence="1">Multi-pass membrane protein</topology>
    </subcellularLocation>
</comment>
<keyword evidence="10" id="KW-0739">Sodium transport</keyword>
<evidence type="ECO:0000256" key="8">
    <source>
        <dbReference type="ARBA" id="ARBA00023065"/>
    </source>
</evidence>
<dbReference type="Proteomes" id="UP000295518">
    <property type="component" value="Unassembled WGS sequence"/>
</dbReference>
<feature type="transmembrane region" description="Helical" evidence="12">
    <location>
        <begin position="358"/>
        <end position="378"/>
    </location>
</feature>
<keyword evidence="14" id="KW-1185">Reference proteome</keyword>
<evidence type="ECO:0000256" key="2">
    <source>
        <dbReference type="ARBA" id="ARBA00006434"/>
    </source>
</evidence>
<dbReference type="PANTHER" id="PTHR42985">
    <property type="entry name" value="SODIUM-COUPLED MONOCARBOXYLATE TRANSPORTER"/>
    <property type="match status" value="1"/>
</dbReference>
<reference evidence="13 14" key="1">
    <citation type="submission" date="2019-03" db="EMBL/GenBank/DDBJ databases">
        <title>Genomic Encyclopedia of Archaeal and Bacterial Type Strains, Phase II (KMG-II): from individual species to whole genera.</title>
        <authorList>
            <person name="Goeker M."/>
        </authorList>
    </citation>
    <scope>NUCLEOTIDE SEQUENCE [LARGE SCALE GENOMIC DNA]</scope>
    <source>
        <strain evidence="13 14">ATCC 700618</strain>
    </source>
</reference>
<feature type="transmembrane region" description="Helical" evidence="12">
    <location>
        <begin position="185"/>
        <end position="203"/>
    </location>
</feature>
<evidence type="ECO:0000256" key="10">
    <source>
        <dbReference type="ARBA" id="ARBA00023201"/>
    </source>
</evidence>
<dbReference type="PROSITE" id="PS50283">
    <property type="entry name" value="NA_SOLUT_SYMP_3"/>
    <property type="match status" value="1"/>
</dbReference>
<keyword evidence="7" id="KW-0915">Sodium</keyword>
<dbReference type="OrthoDB" id="9810181at2"/>
<dbReference type="AlphaFoldDB" id="A0A4R6IFA6"/>
<feature type="transmembrane region" description="Helical" evidence="12">
    <location>
        <begin position="411"/>
        <end position="435"/>
    </location>
</feature>
<comment type="similarity">
    <text evidence="2 11">Belongs to the sodium:solute symporter (SSF) (TC 2.A.21) family.</text>
</comment>
<evidence type="ECO:0000256" key="11">
    <source>
        <dbReference type="RuleBase" id="RU362091"/>
    </source>
</evidence>
<keyword evidence="3" id="KW-0813">Transport</keyword>
<dbReference type="InterPro" id="IPR001734">
    <property type="entry name" value="Na/solute_symporter"/>
</dbReference>